<evidence type="ECO:0000313" key="8">
    <source>
        <dbReference type="Proteomes" id="UP001141422"/>
    </source>
</evidence>
<organism evidence="7 8">
    <name type="scientific">Methanocorpusculum petauri</name>
    <dbReference type="NCBI Taxonomy" id="3002863"/>
    <lineage>
        <taxon>Archaea</taxon>
        <taxon>Methanobacteriati</taxon>
        <taxon>Methanobacteriota</taxon>
        <taxon>Stenosarchaea group</taxon>
        <taxon>Methanomicrobia</taxon>
        <taxon>Methanomicrobiales</taxon>
        <taxon>Methanocorpusculaceae</taxon>
        <taxon>Methanocorpusculum</taxon>
    </lineage>
</organism>
<proteinExistence type="inferred from homology"/>
<dbReference type="EMBL" id="JAPTGB010000018">
    <property type="protein sequence ID" value="MCZ0861244.1"/>
    <property type="molecule type" value="Genomic_DNA"/>
</dbReference>
<comment type="caution">
    <text evidence="7">The sequence shown here is derived from an EMBL/GenBank/DDBJ whole genome shotgun (WGS) entry which is preliminary data.</text>
</comment>
<dbReference type="PANTHER" id="PTHR19288:SF46">
    <property type="entry name" value="HALOACID DEHALOGENASE-LIKE HYDROLASE DOMAIN-CONTAINING PROTEIN 2"/>
    <property type="match status" value="1"/>
</dbReference>
<dbReference type="Proteomes" id="UP001141422">
    <property type="component" value="Unassembled WGS sequence"/>
</dbReference>
<evidence type="ECO:0000313" key="7">
    <source>
        <dbReference type="EMBL" id="MCZ0861244.1"/>
    </source>
</evidence>
<evidence type="ECO:0000259" key="6">
    <source>
        <dbReference type="PROSITE" id="PS50801"/>
    </source>
</evidence>
<comment type="similarity">
    <text evidence="2">Belongs to the HAD-like hydrolase superfamily.</text>
</comment>
<reference evidence="7" key="1">
    <citation type="submission" date="2022-12" db="EMBL/GenBank/DDBJ databases">
        <title>Isolation and characterisation of novel Methanocorpusculum spp. from native Australian herbivores indicates the genus is ancestrally host-associated.</title>
        <authorList>
            <person name="Volmer J.G."/>
            <person name="Soo R.M."/>
            <person name="Evans P.N."/>
            <person name="Hoedt E.C."/>
            <person name="Astorga Alsina A.L."/>
            <person name="Woodcroft B.J."/>
            <person name="Tyson G.W."/>
            <person name="Hugenholtz P."/>
            <person name="Morrison M."/>
        </authorList>
    </citation>
    <scope>NUCLEOTIDE SEQUENCE</scope>
    <source>
        <strain evidence="7">MG</strain>
    </source>
</reference>
<dbReference type="InterPro" id="IPR023214">
    <property type="entry name" value="HAD_sf"/>
</dbReference>
<dbReference type="Pfam" id="PF13344">
    <property type="entry name" value="Hydrolase_6"/>
    <property type="match status" value="1"/>
</dbReference>
<sequence length="256" mass="27179">MTVSGFLIDLDGVVYINGEPIPGAISALQELRRRGVPFRFVSNNTHRSRETIRARLARFGVDVPVEWIFTPLTAAIAYLRNAGAASCWLLGSPDAAEELKRAGINPADPAASHVLVGDLSDVLEYDMFVTGFRVLKNNHAELLALEHDRYFKGSDGLLLSAGAFVAALEFAADVSATLLGKPSVAFFQAALSSLGLPPEEVVMIGDDPRSDIGGAASLSIRGILVLTGKFDGVLPPDAAAPWKILPGLSDILSLTQ</sequence>
<dbReference type="InterPro" id="IPR006357">
    <property type="entry name" value="HAD-SF_hydro_IIA"/>
</dbReference>
<dbReference type="RefSeq" id="WP_268925433.1">
    <property type="nucleotide sequence ID" value="NZ_JAPTGB010000018.1"/>
</dbReference>
<keyword evidence="4" id="KW-0460">Magnesium</keyword>
<gene>
    <name evidence="7" type="ORF">O0S10_08435</name>
</gene>
<dbReference type="Pfam" id="PF13242">
    <property type="entry name" value="Hydrolase_like"/>
    <property type="match status" value="1"/>
</dbReference>
<evidence type="ECO:0000256" key="5">
    <source>
        <dbReference type="ARBA" id="ARBA00039666"/>
    </source>
</evidence>
<dbReference type="PROSITE" id="PS50801">
    <property type="entry name" value="STAS"/>
    <property type="match status" value="1"/>
</dbReference>
<evidence type="ECO:0000256" key="4">
    <source>
        <dbReference type="ARBA" id="ARBA00022842"/>
    </source>
</evidence>
<dbReference type="InterPro" id="IPR006355">
    <property type="entry name" value="LHPP/HDHD2"/>
</dbReference>
<evidence type="ECO:0000256" key="1">
    <source>
        <dbReference type="ARBA" id="ARBA00001946"/>
    </source>
</evidence>
<accession>A0ABT4IIQ1</accession>
<evidence type="ECO:0000256" key="2">
    <source>
        <dbReference type="ARBA" id="ARBA00007958"/>
    </source>
</evidence>
<comment type="cofactor">
    <cofactor evidence="1">
        <name>Mg(2+)</name>
        <dbReference type="ChEBI" id="CHEBI:18420"/>
    </cofactor>
</comment>
<dbReference type="GO" id="GO:0016787">
    <property type="term" value="F:hydrolase activity"/>
    <property type="evidence" value="ECO:0007669"/>
    <property type="project" value="UniProtKB-KW"/>
</dbReference>
<keyword evidence="3" id="KW-0479">Metal-binding</keyword>
<dbReference type="InterPro" id="IPR036412">
    <property type="entry name" value="HAD-like_sf"/>
</dbReference>
<dbReference type="NCBIfam" id="TIGR01458">
    <property type="entry name" value="HAD-SF-IIA-hyp3"/>
    <property type="match status" value="1"/>
</dbReference>
<keyword evidence="7" id="KW-0378">Hydrolase</keyword>
<dbReference type="InterPro" id="IPR002645">
    <property type="entry name" value="STAS_dom"/>
</dbReference>
<dbReference type="PANTHER" id="PTHR19288">
    <property type="entry name" value="4-NITROPHENYLPHOSPHATASE-RELATED"/>
    <property type="match status" value="1"/>
</dbReference>
<keyword evidence="8" id="KW-1185">Reference proteome</keyword>
<name>A0ABT4IIQ1_9EURY</name>
<dbReference type="Gene3D" id="3.40.50.1000">
    <property type="entry name" value="HAD superfamily/HAD-like"/>
    <property type="match status" value="2"/>
</dbReference>
<feature type="domain" description="STAS" evidence="6">
    <location>
        <begin position="1"/>
        <end position="79"/>
    </location>
</feature>
<protein>
    <recommendedName>
        <fullName evidence="5">Haloacid dehalogenase-like hydrolase domain-containing protein 2</fullName>
    </recommendedName>
</protein>
<dbReference type="NCBIfam" id="TIGR01460">
    <property type="entry name" value="HAD-SF-IIA"/>
    <property type="match status" value="1"/>
</dbReference>
<dbReference type="SUPFAM" id="SSF56784">
    <property type="entry name" value="HAD-like"/>
    <property type="match status" value="1"/>
</dbReference>
<evidence type="ECO:0000256" key="3">
    <source>
        <dbReference type="ARBA" id="ARBA00022723"/>
    </source>
</evidence>